<evidence type="ECO:0000259" key="7">
    <source>
        <dbReference type="PROSITE" id="PS51077"/>
    </source>
</evidence>
<proteinExistence type="predicted"/>
<dbReference type="SUPFAM" id="SSF46785">
    <property type="entry name" value="Winged helix' DNA-binding domain"/>
    <property type="match status" value="1"/>
</dbReference>
<dbReference type="InterPro" id="IPR014757">
    <property type="entry name" value="Tscrpt_reg_IclR_C"/>
</dbReference>
<feature type="domain" description="HTH iclR-type" evidence="7">
    <location>
        <begin position="17"/>
        <end position="78"/>
    </location>
</feature>
<dbReference type="GO" id="GO:0045892">
    <property type="term" value="P:negative regulation of DNA-templated transcription"/>
    <property type="evidence" value="ECO:0007669"/>
    <property type="project" value="TreeGrafter"/>
</dbReference>
<dbReference type="InterPro" id="IPR005471">
    <property type="entry name" value="Tscrpt_reg_IclR_N"/>
</dbReference>
<evidence type="ECO:0000256" key="5">
    <source>
        <dbReference type="ARBA" id="ARBA00058938"/>
    </source>
</evidence>
<organism evidence="9 10">
    <name type="scientific">Amycolatopsis albispora</name>
    <dbReference type="NCBI Taxonomy" id="1804986"/>
    <lineage>
        <taxon>Bacteria</taxon>
        <taxon>Bacillati</taxon>
        <taxon>Actinomycetota</taxon>
        <taxon>Actinomycetes</taxon>
        <taxon>Pseudonocardiales</taxon>
        <taxon>Pseudonocardiaceae</taxon>
        <taxon>Amycolatopsis</taxon>
    </lineage>
</organism>
<protein>
    <recommendedName>
        <fullName evidence="6">Glycerol operon regulatory protein</fullName>
    </recommendedName>
</protein>
<dbReference type="EMBL" id="CP015163">
    <property type="protein sequence ID" value="AXB42768.1"/>
    <property type="molecule type" value="Genomic_DNA"/>
</dbReference>
<dbReference type="Pfam" id="PF09339">
    <property type="entry name" value="HTH_IclR"/>
    <property type="match status" value="1"/>
</dbReference>
<comment type="function">
    <text evidence="5">May be an activator protein for the gylABX operon.</text>
</comment>
<dbReference type="SMART" id="SM00346">
    <property type="entry name" value="HTH_ICLR"/>
    <property type="match status" value="1"/>
</dbReference>
<keyword evidence="1" id="KW-0319">Glycerol metabolism</keyword>
<evidence type="ECO:0000259" key="8">
    <source>
        <dbReference type="PROSITE" id="PS51078"/>
    </source>
</evidence>
<reference evidence="9 10" key="1">
    <citation type="submission" date="2016-04" db="EMBL/GenBank/DDBJ databases">
        <title>Complete genome sequence and analysis of deep-sea sediment isolate, Amycolatopsis sp. WP1.</title>
        <authorList>
            <person name="Wang H."/>
            <person name="Chen S."/>
            <person name="Wu Q."/>
        </authorList>
    </citation>
    <scope>NUCLEOTIDE SEQUENCE [LARGE SCALE GENOMIC DNA]</scope>
    <source>
        <strain evidence="9 10">WP1</strain>
    </source>
</reference>
<dbReference type="FunFam" id="1.10.10.10:FF:000056">
    <property type="entry name" value="IclR family transcriptional regulator"/>
    <property type="match status" value="1"/>
</dbReference>
<dbReference type="PANTHER" id="PTHR30136">
    <property type="entry name" value="HELIX-TURN-HELIX TRANSCRIPTIONAL REGULATOR, ICLR FAMILY"/>
    <property type="match status" value="1"/>
</dbReference>
<dbReference type="GO" id="GO:0003700">
    <property type="term" value="F:DNA-binding transcription factor activity"/>
    <property type="evidence" value="ECO:0007669"/>
    <property type="project" value="TreeGrafter"/>
</dbReference>
<evidence type="ECO:0000313" key="10">
    <source>
        <dbReference type="Proteomes" id="UP000250434"/>
    </source>
</evidence>
<dbReference type="OrthoDB" id="7274111at2"/>
<evidence type="ECO:0000256" key="6">
    <source>
        <dbReference type="ARBA" id="ARBA00070406"/>
    </source>
</evidence>
<dbReference type="PANTHER" id="PTHR30136:SF35">
    <property type="entry name" value="HTH-TYPE TRANSCRIPTIONAL REGULATOR RV1719"/>
    <property type="match status" value="1"/>
</dbReference>
<dbReference type="Gene3D" id="1.10.10.10">
    <property type="entry name" value="Winged helix-like DNA-binding domain superfamily/Winged helix DNA-binding domain"/>
    <property type="match status" value="1"/>
</dbReference>
<gene>
    <name evidence="9" type="ORF">A4R43_09680</name>
</gene>
<evidence type="ECO:0000256" key="2">
    <source>
        <dbReference type="ARBA" id="ARBA00023015"/>
    </source>
</evidence>
<evidence type="ECO:0000313" key="9">
    <source>
        <dbReference type="EMBL" id="AXB42768.1"/>
    </source>
</evidence>
<dbReference type="PROSITE" id="PS51077">
    <property type="entry name" value="HTH_ICLR"/>
    <property type="match status" value="1"/>
</dbReference>
<keyword evidence="10" id="KW-1185">Reference proteome</keyword>
<dbReference type="SUPFAM" id="SSF55781">
    <property type="entry name" value="GAF domain-like"/>
    <property type="match status" value="1"/>
</dbReference>
<dbReference type="KEGG" id="aab:A4R43_09680"/>
<dbReference type="InterPro" id="IPR036390">
    <property type="entry name" value="WH_DNA-bd_sf"/>
</dbReference>
<dbReference type="InterPro" id="IPR050707">
    <property type="entry name" value="HTH_MetabolicPath_Reg"/>
</dbReference>
<dbReference type="InterPro" id="IPR029016">
    <property type="entry name" value="GAF-like_dom_sf"/>
</dbReference>
<dbReference type="RefSeq" id="WP_113692028.1">
    <property type="nucleotide sequence ID" value="NZ_CP015163.1"/>
</dbReference>
<feature type="domain" description="IclR-ED" evidence="8">
    <location>
        <begin position="79"/>
        <end position="258"/>
    </location>
</feature>
<evidence type="ECO:0000256" key="3">
    <source>
        <dbReference type="ARBA" id="ARBA00023125"/>
    </source>
</evidence>
<keyword evidence="3" id="KW-0238">DNA-binding</keyword>
<name>A0A344L3Z4_9PSEU</name>
<dbReference type="Pfam" id="PF01614">
    <property type="entry name" value="IclR_C"/>
    <property type="match status" value="1"/>
</dbReference>
<accession>A0A344L3Z4</accession>
<keyword evidence="4" id="KW-0804">Transcription</keyword>
<dbReference type="PROSITE" id="PS51078">
    <property type="entry name" value="ICLR_ED"/>
    <property type="match status" value="1"/>
</dbReference>
<dbReference type="Gene3D" id="3.30.450.40">
    <property type="match status" value="1"/>
</dbReference>
<dbReference type="Proteomes" id="UP000250434">
    <property type="component" value="Chromosome"/>
</dbReference>
<dbReference type="GO" id="GO:0006071">
    <property type="term" value="P:glycerol metabolic process"/>
    <property type="evidence" value="ECO:0007669"/>
    <property type="project" value="UniProtKB-KW"/>
</dbReference>
<evidence type="ECO:0000256" key="1">
    <source>
        <dbReference type="ARBA" id="ARBA00022798"/>
    </source>
</evidence>
<sequence length="262" mass="27651">MYNSGDTAGTGEPRSSSQTVDRALSMLTLLAQRGPAGVTDLARELGVHKSTATRLLSALEKFRFVEQDGNRGKYRLGFGIVRLAGATTAQLDIGREGRPVCARLAAELYGGTVSLSVLEGGGATAVVQEPSTERNWIGVRMPLHATATGKVLLASLGFEELSNALERPRQRLTANTITASGALLADLNRVRDRGWAATIGELETGLNSVAVPVRGPGGRIAGALSVSAAEEHLGLDDFQDIARVLTQAADEILARLQRLTQP</sequence>
<keyword evidence="2" id="KW-0805">Transcription regulation</keyword>
<dbReference type="GO" id="GO:0003677">
    <property type="term" value="F:DNA binding"/>
    <property type="evidence" value="ECO:0007669"/>
    <property type="project" value="UniProtKB-KW"/>
</dbReference>
<dbReference type="InterPro" id="IPR036388">
    <property type="entry name" value="WH-like_DNA-bd_sf"/>
</dbReference>
<dbReference type="AlphaFoldDB" id="A0A344L3Z4"/>
<evidence type="ECO:0000256" key="4">
    <source>
        <dbReference type="ARBA" id="ARBA00023163"/>
    </source>
</evidence>